<accession>A0ABX8ZMS6</accession>
<dbReference type="InterPro" id="IPR036388">
    <property type="entry name" value="WH-like_DNA-bd_sf"/>
</dbReference>
<proteinExistence type="predicted"/>
<dbReference type="InterPro" id="IPR036390">
    <property type="entry name" value="WH_DNA-bd_sf"/>
</dbReference>
<name>A0ABX8ZMS6_9SPHN</name>
<sequence length="325" mass="34802">MQADFSYEPVHDGAGCQMSVTVLADRDGVRDEMRCDAEAAGFRVLECCGFDEFASGASGALGDLVLVDCGEVDPACLALLSRLDMRCGKSGAQLVVSTTMEALDAVFGCFAMSGAQILVDPGRAERVIAIGRVLADVPNLRLRELAEEDRLMVLRLTEQVSKLAARLEGLSPGQGEGGGAFRLASPVQDWKASGDHYVMVDAADAPQLPRGDVIRKLIRARQLRARFFDAELFADPAWDILLDLAAARSERAQVCVTSLCIAAGVPATTALRWISQMVDSGLLMRIPDPADRRRAHIALTDGTTDLMARYFAAVEVGAMGELQAV</sequence>
<gene>
    <name evidence="1" type="ORF">K3148_09155</name>
</gene>
<organism evidence="1 2">
    <name type="scientific">Qipengyuania aurantiaca</name>
    <dbReference type="NCBI Taxonomy" id="2867233"/>
    <lineage>
        <taxon>Bacteria</taxon>
        <taxon>Pseudomonadati</taxon>
        <taxon>Pseudomonadota</taxon>
        <taxon>Alphaproteobacteria</taxon>
        <taxon>Sphingomonadales</taxon>
        <taxon>Erythrobacteraceae</taxon>
        <taxon>Qipengyuania</taxon>
    </lineage>
</organism>
<dbReference type="Proteomes" id="UP000824281">
    <property type="component" value="Chromosome"/>
</dbReference>
<protein>
    <submittedName>
        <fullName evidence="1">MarR family transcriptional regulator</fullName>
    </submittedName>
</protein>
<dbReference type="Gene3D" id="1.10.10.10">
    <property type="entry name" value="Winged helix-like DNA-binding domain superfamily/Winged helix DNA-binding domain"/>
    <property type="match status" value="1"/>
</dbReference>
<dbReference type="SUPFAM" id="SSF46785">
    <property type="entry name" value="Winged helix' DNA-binding domain"/>
    <property type="match status" value="1"/>
</dbReference>
<reference evidence="1 2" key="1">
    <citation type="submission" date="2021-08" db="EMBL/GenBank/DDBJ databases">
        <title>Comparative Genomics Analysis of the Genus Qipengyuania Reveals Extensive Genetic Diversity and Metabolic Versatility, Including the Description of Fifteen Novel Species.</title>
        <authorList>
            <person name="Liu Y."/>
        </authorList>
    </citation>
    <scope>NUCLEOTIDE SEQUENCE [LARGE SCALE GENOMIC DNA]</scope>
    <source>
        <strain evidence="1 2">1NDH13</strain>
    </source>
</reference>
<dbReference type="EMBL" id="CP081295">
    <property type="protein sequence ID" value="QZD89009.1"/>
    <property type="molecule type" value="Genomic_DNA"/>
</dbReference>
<dbReference type="RefSeq" id="WP_221424518.1">
    <property type="nucleotide sequence ID" value="NZ_CP081295.1"/>
</dbReference>
<evidence type="ECO:0000313" key="1">
    <source>
        <dbReference type="EMBL" id="QZD89009.1"/>
    </source>
</evidence>
<keyword evidence="2" id="KW-1185">Reference proteome</keyword>
<evidence type="ECO:0000313" key="2">
    <source>
        <dbReference type="Proteomes" id="UP000824281"/>
    </source>
</evidence>